<dbReference type="EMBL" id="VNHO01000002">
    <property type="protein sequence ID" value="TYP58830.1"/>
    <property type="molecule type" value="Genomic_DNA"/>
</dbReference>
<protein>
    <submittedName>
        <fullName evidence="2">Uncharacterized protein YqgV (UPF0045/DUF77 family)</fullName>
    </submittedName>
</protein>
<accession>A0A5S5AY88</accession>
<keyword evidence="3" id="KW-1185">Reference proteome</keyword>
<gene>
    <name evidence="2" type="ORF">LZ11_00286</name>
</gene>
<dbReference type="Proteomes" id="UP000322294">
    <property type="component" value="Unassembled WGS sequence"/>
</dbReference>
<feature type="domain" description="Thiamin/hydroxymethyl pyrimidine-binding YkoF putative" evidence="1">
    <location>
        <begin position="3"/>
        <end position="74"/>
    </location>
</feature>
<evidence type="ECO:0000313" key="2">
    <source>
        <dbReference type="EMBL" id="TYP58830.1"/>
    </source>
</evidence>
<proteinExistence type="predicted"/>
<dbReference type="AlphaFoldDB" id="A0A5S5AY88"/>
<comment type="caution">
    <text evidence="2">The sequence shown here is derived from an EMBL/GenBank/DDBJ whole genome shotgun (WGS) entry which is preliminary data.</text>
</comment>
<dbReference type="SUPFAM" id="SSF89957">
    <property type="entry name" value="MTH1187/YkoF-like"/>
    <property type="match status" value="1"/>
</dbReference>
<dbReference type="InterPro" id="IPR011522">
    <property type="entry name" value="Thiamin/HMP-bd_put_YkoF"/>
</dbReference>
<dbReference type="InterPro" id="IPR029756">
    <property type="entry name" value="MTH1187/YkoF-like"/>
</dbReference>
<dbReference type="Pfam" id="PF07615">
    <property type="entry name" value="Ykof"/>
    <property type="match status" value="1"/>
</dbReference>
<reference evidence="2 3" key="1">
    <citation type="submission" date="2019-07" db="EMBL/GenBank/DDBJ databases">
        <title>Genomic Encyclopedia of Type Strains, Phase I: the one thousand microbial genomes (KMG-I) project.</title>
        <authorList>
            <person name="Kyrpides N."/>
        </authorList>
    </citation>
    <scope>NUCLEOTIDE SEQUENCE [LARGE SCALE GENOMIC DNA]</scope>
    <source>
        <strain evidence="2 3">DSM 16647</strain>
    </source>
</reference>
<evidence type="ECO:0000313" key="3">
    <source>
        <dbReference type="Proteomes" id="UP000322294"/>
    </source>
</evidence>
<evidence type="ECO:0000259" key="1">
    <source>
        <dbReference type="Pfam" id="PF07615"/>
    </source>
</evidence>
<organism evidence="2 3">
    <name type="scientific">Thermosediminibacter litoriperuensis</name>
    <dbReference type="NCBI Taxonomy" id="291989"/>
    <lineage>
        <taxon>Bacteria</taxon>
        <taxon>Bacillati</taxon>
        <taxon>Bacillota</taxon>
        <taxon>Clostridia</taxon>
        <taxon>Thermosediminibacterales</taxon>
        <taxon>Thermosediminibacteraceae</taxon>
        <taxon>Thermosediminibacter</taxon>
    </lineage>
</organism>
<name>A0A5S5AY88_9FIRM</name>
<dbReference type="RefSeq" id="WP_148865932.1">
    <property type="nucleotide sequence ID" value="NZ_VNHO01000002.1"/>
</dbReference>
<dbReference type="Gene3D" id="3.30.70.930">
    <property type="match status" value="1"/>
</dbReference>
<dbReference type="OrthoDB" id="2970529at2"/>
<sequence length="84" mass="9250">MLTCQVSLFPLGREDYERVVLKSLESLAEFDVDVDVTPLSTLIRGDEEEVWKAVRALYDAGAREGGKVVVFLTLTNRTGETGSS</sequence>